<evidence type="ECO:0000313" key="1">
    <source>
        <dbReference type="EMBL" id="CAB4159725.1"/>
    </source>
</evidence>
<proteinExistence type="predicted"/>
<name>A0A6J5NRC3_9CAUD</name>
<protein>
    <submittedName>
        <fullName evidence="1">Uncharacterized protein</fullName>
    </submittedName>
</protein>
<sequence length="653" mass="68786">MVSKLPSMVVSAVTTFDGKALAKGGKEITAFEKGAKKLGATFAAAFSVQQIVNFGKNAVKAFADNEKSAKRLATVVKNLGLAFETPMIEKSLDDISAKYGYQGEVLREAFQKLITVTGSAAKSQDLLNLSLDVAAGSGQDLLTVNQDLAALYVGNTKGLKKYNLGLTQAELSTIKYEDAVALLAKTFKGSASEELTTFSGKMRVLSEAAGNAQEIIGTSLVDSLSLLAGEGNSIQPLADAMGDFATYIGDAIYGVAVLAEKLKNLPGAGLIDKAGGAKNILKFLPQIGPVVQLLDALAGVGKEAKGKAGMGGYPSSALGGTYVDPNEAKRKKAEAEAEKRRRQMAADAAKQAKAEKQKIALTKAAAVFDSTRISLAAALKATYDKETKLRLEALMLIEEDKGEAALKKIDELAKFQKNADMQRLAGVEEISSATLESLNKQLLTELRVVNESKMAEGDKELAREEAFKKYNAAITAAGTLAAKESYSERVQIQLTEIARLASISKTSNAATTATLLLESSELSMIDRVAKAQAAADAARMKSLNDYNNALNRTGLDYGGNKLGSLVPNFVPPEWTLPNYGLGGSRSDSAASIALMDQAATANYVPASNNTTVQVTVNAGIGDPEAIARAIEDTLNQSTYRGTSTGRGTGNYIL</sequence>
<organism evidence="1">
    <name type="scientific">uncultured Caudovirales phage</name>
    <dbReference type="NCBI Taxonomy" id="2100421"/>
    <lineage>
        <taxon>Viruses</taxon>
        <taxon>Duplodnaviria</taxon>
        <taxon>Heunggongvirae</taxon>
        <taxon>Uroviricota</taxon>
        <taxon>Caudoviricetes</taxon>
        <taxon>Peduoviridae</taxon>
        <taxon>Maltschvirus</taxon>
        <taxon>Maltschvirus maltsch</taxon>
    </lineage>
</organism>
<accession>A0A6J5NRC3</accession>
<reference evidence="1" key="1">
    <citation type="submission" date="2020-04" db="EMBL/GenBank/DDBJ databases">
        <authorList>
            <person name="Chiriac C."/>
            <person name="Salcher M."/>
            <person name="Ghai R."/>
            <person name="Kavagutti S V."/>
        </authorList>
    </citation>
    <scope>NUCLEOTIDE SEQUENCE</scope>
</reference>
<gene>
    <name evidence="1" type="ORF">UFOVP720_24</name>
</gene>
<dbReference type="EMBL" id="LR796690">
    <property type="protein sequence ID" value="CAB4159725.1"/>
    <property type="molecule type" value="Genomic_DNA"/>
</dbReference>